<evidence type="ECO:0000256" key="1">
    <source>
        <dbReference type="ARBA" id="ARBA00001947"/>
    </source>
</evidence>
<evidence type="ECO:0000313" key="7">
    <source>
        <dbReference type="Proteomes" id="UP000733858"/>
    </source>
</evidence>
<dbReference type="EMBL" id="JAILYJ010000005">
    <property type="protein sequence ID" value="MBY4629798.1"/>
    <property type="molecule type" value="Genomic_DNA"/>
</dbReference>
<comment type="similarity">
    <text evidence="5">Belongs to the creatininase superfamily.</text>
</comment>
<dbReference type="InterPro" id="IPR003785">
    <property type="entry name" value="Creatininase/forma_Hydrolase"/>
</dbReference>
<dbReference type="InterPro" id="IPR024087">
    <property type="entry name" value="Creatininase-like_sf"/>
</dbReference>
<evidence type="ECO:0000256" key="5">
    <source>
        <dbReference type="ARBA" id="ARBA00024029"/>
    </source>
</evidence>
<evidence type="ECO:0000256" key="3">
    <source>
        <dbReference type="ARBA" id="ARBA00022801"/>
    </source>
</evidence>
<organism evidence="6 7">
    <name type="scientific">Rhizobium croatiense</name>
    <dbReference type="NCBI Taxonomy" id="2867516"/>
    <lineage>
        <taxon>Bacteria</taxon>
        <taxon>Pseudomonadati</taxon>
        <taxon>Pseudomonadota</taxon>
        <taxon>Alphaproteobacteria</taxon>
        <taxon>Hyphomicrobiales</taxon>
        <taxon>Rhizobiaceae</taxon>
        <taxon>Rhizobium/Agrobacterium group</taxon>
        <taxon>Rhizobium</taxon>
    </lineage>
</organism>
<keyword evidence="7" id="KW-1185">Reference proteome</keyword>
<evidence type="ECO:0000256" key="2">
    <source>
        <dbReference type="ARBA" id="ARBA00022723"/>
    </source>
</evidence>
<reference evidence="6 7" key="1">
    <citation type="submission" date="2021-08" db="EMBL/GenBank/DDBJ databases">
        <title>Rhizobium croatiense sp. nov. and Rhizobium redzepovicii sp. nov., two new species isolated from nodules of Phaseolus vulgaris in Croatia.</title>
        <authorList>
            <person name="Rajnovic I."/>
            <person name="Ramirez-Bahena M.H."/>
            <person name="Kajic S."/>
            <person name="Igual M.J."/>
            <person name="Peix A."/>
            <person name="Velazquez E."/>
            <person name="Sikora S."/>
        </authorList>
    </citation>
    <scope>NUCLEOTIDE SEQUENCE [LARGE SCALE GENOMIC DNA]</scope>
    <source>
        <strain evidence="6 7">13T</strain>
    </source>
</reference>
<dbReference type="Gene3D" id="3.40.50.10310">
    <property type="entry name" value="Creatininase"/>
    <property type="match status" value="1"/>
</dbReference>
<comment type="cofactor">
    <cofactor evidence="1">
        <name>Zn(2+)</name>
        <dbReference type="ChEBI" id="CHEBI:29105"/>
    </cofactor>
</comment>
<accession>A0ABS7LYG5</accession>
<protein>
    <submittedName>
        <fullName evidence="6">Creatininase family protein</fullName>
    </submittedName>
</protein>
<dbReference type="RefSeq" id="WP_222139421.1">
    <property type="nucleotide sequence ID" value="NZ_JAILYI010000008.1"/>
</dbReference>
<proteinExistence type="inferred from homology"/>
<gene>
    <name evidence="6" type="ORF">K6M89_10815</name>
</gene>
<dbReference type="SUPFAM" id="SSF102215">
    <property type="entry name" value="Creatininase"/>
    <property type="match status" value="1"/>
</dbReference>
<keyword evidence="2" id="KW-0479">Metal-binding</keyword>
<comment type="caution">
    <text evidence="6">The sequence shown here is derived from an EMBL/GenBank/DDBJ whole genome shotgun (WGS) entry which is preliminary data.</text>
</comment>
<keyword evidence="3" id="KW-0378">Hydrolase</keyword>
<dbReference type="PANTHER" id="PTHR35005:SF1">
    <property type="entry name" value="2-AMINO-5-FORMYLAMINO-6-RIBOSYLAMINOPYRIMIDIN-4(3H)-ONE 5'-MONOPHOSPHATE DEFORMYLASE"/>
    <property type="match status" value="1"/>
</dbReference>
<dbReference type="Proteomes" id="UP000733858">
    <property type="component" value="Unassembled WGS sequence"/>
</dbReference>
<evidence type="ECO:0000256" key="4">
    <source>
        <dbReference type="ARBA" id="ARBA00022833"/>
    </source>
</evidence>
<dbReference type="PANTHER" id="PTHR35005">
    <property type="entry name" value="3-DEHYDRO-SCYLLO-INOSOSE HYDROLASE"/>
    <property type="match status" value="1"/>
</dbReference>
<dbReference type="Pfam" id="PF02633">
    <property type="entry name" value="Creatininase"/>
    <property type="match status" value="1"/>
</dbReference>
<evidence type="ECO:0000313" key="6">
    <source>
        <dbReference type="EMBL" id="MBY4629798.1"/>
    </source>
</evidence>
<name>A0ABS7LYG5_9HYPH</name>
<keyword evidence="4" id="KW-0862">Zinc</keyword>
<sequence length="260" mass="27944">MMTPSPRFDESRPASAPRHPIAVLPLGAHEQHGPHLPFETDTLIAEGIAQRLKAALPAGLPITFLPPESVGYSIEHLDVEGTKTLAFDEAVNRWLGIAEGLAKQDIRKLVMLNAHGGNSPVMTIVATEARVRFAMLAVATSWTRFGLPDGVIPSEEKAIGIHGGDIETSVMLALHPDRVDMAKAADFPSRQTEFAERFKHLRAYGPHAFGWKMSDLNAEGVAGNAAAATAEKGEALIAHAVRGLVELLEDVDAFDVGELR</sequence>